<accession>A0ABD0LZV4</accession>
<dbReference type="EMBL" id="JACVVK020000015">
    <property type="protein sequence ID" value="KAK7504507.1"/>
    <property type="molecule type" value="Genomic_DNA"/>
</dbReference>
<protein>
    <submittedName>
        <fullName evidence="1">Uncharacterized protein</fullName>
    </submittedName>
</protein>
<comment type="caution">
    <text evidence="1">The sequence shown here is derived from an EMBL/GenBank/DDBJ whole genome shotgun (WGS) entry which is preliminary data.</text>
</comment>
<evidence type="ECO:0000313" key="2">
    <source>
        <dbReference type="Proteomes" id="UP001519460"/>
    </source>
</evidence>
<organism evidence="1 2">
    <name type="scientific">Batillaria attramentaria</name>
    <dbReference type="NCBI Taxonomy" id="370345"/>
    <lineage>
        <taxon>Eukaryota</taxon>
        <taxon>Metazoa</taxon>
        <taxon>Spiralia</taxon>
        <taxon>Lophotrochozoa</taxon>
        <taxon>Mollusca</taxon>
        <taxon>Gastropoda</taxon>
        <taxon>Caenogastropoda</taxon>
        <taxon>Sorbeoconcha</taxon>
        <taxon>Cerithioidea</taxon>
        <taxon>Batillariidae</taxon>
        <taxon>Batillaria</taxon>
    </lineage>
</organism>
<dbReference type="Gene3D" id="2.60.120.920">
    <property type="match status" value="1"/>
</dbReference>
<name>A0ABD0LZV4_9CAEN</name>
<gene>
    <name evidence="1" type="ORF">BaRGS_00004373</name>
</gene>
<feature type="non-terminal residue" evidence="1">
    <location>
        <position position="1"/>
    </location>
</feature>
<keyword evidence="2" id="KW-1185">Reference proteome</keyword>
<dbReference type="InterPro" id="IPR043136">
    <property type="entry name" value="B30.2/SPRY_sf"/>
</dbReference>
<evidence type="ECO:0000313" key="1">
    <source>
        <dbReference type="EMBL" id="KAK7504507.1"/>
    </source>
</evidence>
<sequence>IHTCLGKELDRLQNGSRVGVMLDATRLLHLLVNGRDQGGITRDVPQPCYPYFHVFDMCRQESCDELFDPRCSDSTCECRGMGIQTEPT</sequence>
<dbReference type="Proteomes" id="UP001519460">
    <property type="component" value="Unassembled WGS sequence"/>
</dbReference>
<proteinExistence type="predicted"/>
<dbReference type="AlphaFoldDB" id="A0ABD0LZV4"/>
<reference evidence="1 2" key="1">
    <citation type="journal article" date="2023" name="Sci. Data">
        <title>Genome assembly of the Korean intertidal mud-creeper Batillaria attramentaria.</title>
        <authorList>
            <person name="Patra A.K."/>
            <person name="Ho P.T."/>
            <person name="Jun S."/>
            <person name="Lee S.J."/>
            <person name="Kim Y."/>
            <person name="Won Y.J."/>
        </authorList>
    </citation>
    <scope>NUCLEOTIDE SEQUENCE [LARGE SCALE GENOMIC DNA]</scope>
    <source>
        <strain evidence="1">Wonlab-2016</strain>
    </source>
</reference>